<dbReference type="Proteomes" id="UP000528734">
    <property type="component" value="Unassembled WGS sequence"/>
</dbReference>
<protein>
    <submittedName>
        <fullName evidence="2">Uncharacterized protein</fullName>
    </submittedName>
</protein>
<evidence type="ECO:0000313" key="3">
    <source>
        <dbReference type="Proteomes" id="UP000528734"/>
    </source>
</evidence>
<evidence type="ECO:0000256" key="1">
    <source>
        <dbReference type="SAM" id="SignalP"/>
    </source>
</evidence>
<feature type="signal peptide" evidence="1">
    <location>
        <begin position="1"/>
        <end position="23"/>
    </location>
</feature>
<reference evidence="2 3" key="1">
    <citation type="submission" date="2020-03" db="EMBL/GenBank/DDBJ databases">
        <title>Bradyrhizobium diversity isolated from nodules of Muelleranthus trifoliolatus.</title>
        <authorList>
            <person name="Klepa M."/>
            <person name="Helene L."/>
            <person name="Hungria M."/>
        </authorList>
    </citation>
    <scope>NUCLEOTIDE SEQUENCE [LARGE SCALE GENOMIC DNA]</scope>
    <source>
        <strain evidence="2 3">WSM 1744</strain>
    </source>
</reference>
<keyword evidence="3" id="KW-1185">Reference proteome</keyword>
<dbReference type="AlphaFoldDB" id="A0A7Y4M381"/>
<proteinExistence type="predicted"/>
<comment type="caution">
    <text evidence="2">The sequence shown here is derived from an EMBL/GenBank/DDBJ whole genome shotgun (WGS) entry which is preliminary data.</text>
</comment>
<name>A0A7Y4M381_9BRAD</name>
<organism evidence="2 3">
    <name type="scientific">Bradyrhizobium archetypum</name>
    <dbReference type="NCBI Taxonomy" id="2721160"/>
    <lineage>
        <taxon>Bacteria</taxon>
        <taxon>Pseudomonadati</taxon>
        <taxon>Pseudomonadota</taxon>
        <taxon>Alphaproteobacteria</taxon>
        <taxon>Hyphomicrobiales</taxon>
        <taxon>Nitrobacteraceae</taxon>
        <taxon>Bradyrhizobium</taxon>
    </lineage>
</organism>
<sequence length="157" mass="17528">MRAKPFVAAVAIAAICAPALAFAVDAEWRRYEIPSTGTSVDMPVSIFTSDAGPPESGTGRRFFTEDRRADLTVQSIPNPDNDSPARFLAKQRPPAGIIYKRITSDFFVVSSIRKDRIWYNRCNRGNGTMNCVLINYPAAEKRKWDDVVTRISLTLRS</sequence>
<feature type="chain" id="PRO_5030916610" evidence="1">
    <location>
        <begin position="24"/>
        <end position="157"/>
    </location>
</feature>
<gene>
    <name evidence="2" type="ORF">HCN50_20565</name>
</gene>
<keyword evidence="1" id="KW-0732">Signal</keyword>
<dbReference type="EMBL" id="JAAVLW010000006">
    <property type="protein sequence ID" value="NOJ48617.1"/>
    <property type="molecule type" value="Genomic_DNA"/>
</dbReference>
<accession>A0A7Y4M381</accession>
<dbReference type="RefSeq" id="WP_171711501.1">
    <property type="nucleotide sequence ID" value="NZ_JAAVLW010000006.1"/>
</dbReference>
<evidence type="ECO:0000313" key="2">
    <source>
        <dbReference type="EMBL" id="NOJ48617.1"/>
    </source>
</evidence>